<gene>
    <name evidence="6" type="ORF">HMPREF1630_02200</name>
</gene>
<protein>
    <submittedName>
        <fullName evidence="6">Metallophosphoesterase</fullName>
    </submittedName>
</protein>
<dbReference type="InterPro" id="IPR029052">
    <property type="entry name" value="Metallo-depent_PP-like"/>
</dbReference>
<evidence type="ECO:0000256" key="2">
    <source>
        <dbReference type="ARBA" id="ARBA00022801"/>
    </source>
</evidence>
<evidence type="ECO:0000259" key="5">
    <source>
        <dbReference type="Pfam" id="PF00149"/>
    </source>
</evidence>
<dbReference type="EMBL" id="JRMW01000024">
    <property type="protein sequence ID" value="KGF04853.1"/>
    <property type="molecule type" value="Genomic_DNA"/>
</dbReference>
<evidence type="ECO:0000313" key="6">
    <source>
        <dbReference type="EMBL" id="KGF04853.1"/>
    </source>
</evidence>
<dbReference type="GO" id="GO:0046872">
    <property type="term" value="F:metal ion binding"/>
    <property type="evidence" value="ECO:0007669"/>
    <property type="project" value="UniProtKB-KW"/>
</dbReference>
<name>A0A095X4W0_9FIRM</name>
<evidence type="ECO:0000256" key="1">
    <source>
        <dbReference type="ARBA" id="ARBA00022723"/>
    </source>
</evidence>
<sequence length="710" mass="82743">MDTNVKKTFDMSIISDPHVLCESLIANTESLRKELKVERKLVVESESLFKKALSLVDEVQSKFLIISGDISKEGELISHKKAASLLKAWQDKAPDRKIFLIPGNHDINSKKAYDYKNDKKTQPTSPEDFYAIYDFIYQDSSILEFYKDSEIFKTYLDEVNKKYKREQKYSSYANGYFSYVARIKKEDHYDNGLSIIMIDSSIYAVDMEQGHRDGMNNVIGSVSTAQLRWIADKIDEAKARNDMIIAVSHHAFIPNFRNQELVFSPFIIKEYKDKIKDSDPRLNNKTPIEVLADNGVKFIFTGHLHENGTAKFISEDGNEIYDIQTGSTITYPLPIRHLNIDNKSGTINGFEIEIKTELIKEFTYIDENKNLIHIENASMHTLENQLSLREVISNYIRIQANNPRLENIDIKKEIIDQVNANLKIKAPYQSYMDKVVFPMLKDKFPINRTIIGNINLIEENGAYHIQIKTIGNRLSIYSNDIEDALEVIFKQIEKDILYPPLMIYFFEKILNKIFKMPIDKEGHNFYDFANFIYQYRSNDIERPDYITSMIARLNDKSYNIIDNLIDYAGDEINEAFDYITTNIIFIKYGSKNRFYDDLIKTRGLTSNLTYKYMRSKVNNLRDLLNLLSKFITKKSQISGVDLAKEIAHSKLVRKFKMDMSDKMFGQRSLRKFITDMIGEMNKDMAETYQNDTDNDVDYYFNYIEFDDSDN</sequence>
<keyword evidence="3" id="KW-0408">Iron</keyword>
<dbReference type="eggNOG" id="COG1409">
    <property type="taxonomic scope" value="Bacteria"/>
</dbReference>
<proteinExistence type="inferred from homology"/>
<dbReference type="PANTHER" id="PTHR42988:SF2">
    <property type="entry name" value="CYCLIC NUCLEOTIDE PHOSPHODIESTERASE CBUA0032-RELATED"/>
    <property type="match status" value="1"/>
</dbReference>
<dbReference type="InterPro" id="IPR004843">
    <property type="entry name" value="Calcineurin-like_PHP"/>
</dbReference>
<keyword evidence="1" id="KW-0479">Metal-binding</keyword>
<dbReference type="Pfam" id="PF00149">
    <property type="entry name" value="Metallophos"/>
    <property type="match status" value="1"/>
</dbReference>
<dbReference type="SUPFAM" id="SSF56300">
    <property type="entry name" value="Metallo-dependent phosphatases"/>
    <property type="match status" value="1"/>
</dbReference>
<organism evidence="6 7">
    <name type="scientific">Anaerococcus lactolyticus S7-1-13</name>
    <dbReference type="NCBI Taxonomy" id="1284686"/>
    <lineage>
        <taxon>Bacteria</taxon>
        <taxon>Bacillati</taxon>
        <taxon>Bacillota</taxon>
        <taxon>Tissierellia</taxon>
        <taxon>Tissierellales</taxon>
        <taxon>Peptoniphilaceae</taxon>
        <taxon>Anaerococcus</taxon>
    </lineage>
</organism>
<comment type="similarity">
    <text evidence="4">Belongs to the cyclic nucleotide phosphodiesterase class-III family.</text>
</comment>
<dbReference type="GO" id="GO:0016787">
    <property type="term" value="F:hydrolase activity"/>
    <property type="evidence" value="ECO:0007669"/>
    <property type="project" value="UniProtKB-KW"/>
</dbReference>
<dbReference type="RefSeq" id="WP_037326617.1">
    <property type="nucleotide sequence ID" value="NZ_JRMW01000024.1"/>
</dbReference>
<evidence type="ECO:0000313" key="7">
    <source>
        <dbReference type="Proteomes" id="UP000029579"/>
    </source>
</evidence>
<evidence type="ECO:0000256" key="3">
    <source>
        <dbReference type="ARBA" id="ARBA00023004"/>
    </source>
</evidence>
<dbReference type="PANTHER" id="PTHR42988">
    <property type="entry name" value="PHOSPHOHYDROLASE"/>
    <property type="match status" value="1"/>
</dbReference>
<keyword evidence="2" id="KW-0378">Hydrolase</keyword>
<dbReference type="Gene3D" id="3.60.21.10">
    <property type="match status" value="1"/>
</dbReference>
<accession>A0A095X4W0</accession>
<reference evidence="6 7" key="1">
    <citation type="submission" date="2014-07" db="EMBL/GenBank/DDBJ databases">
        <authorList>
            <person name="McCorrison J."/>
            <person name="Sanka R."/>
            <person name="Torralba M."/>
            <person name="Gillis M."/>
            <person name="Haft D.H."/>
            <person name="Methe B."/>
            <person name="Sutton G."/>
            <person name="Nelson K.E."/>
        </authorList>
    </citation>
    <scope>NUCLEOTIDE SEQUENCE [LARGE SCALE GENOMIC DNA]</scope>
    <source>
        <strain evidence="6 7">S7-1-13</strain>
    </source>
</reference>
<comment type="caution">
    <text evidence="6">The sequence shown here is derived from an EMBL/GenBank/DDBJ whole genome shotgun (WGS) entry which is preliminary data.</text>
</comment>
<dbReference type="OrthoDB" id="2036332at2"/>
<dbReference type="Proteomes" id="UP000029579">
    <property type="component" value="Unassembled WGS sequence"/>
</dbReference>
<dbReference type="InterPro" id="IPR050884">
    <property type="entry name" value="CNP_phosphodiesterase-III"/>
</dbReference>
<feature type="domain" description="Calcineurin-like phosphoesterase" evidence="5">
    <location>
        <begin position="13"/>
        <end position="306"/>
    </location>
</feature>
<dbReference type="AlphaFoldDB" id="A0A095X4W0"/>
<evidence type="ECO:0000256" key="4">
    <source>
        <dbReference type="ARBA" id="ARBA00025742"/>
    </source>
</evidence>